<dbReference type="Proteomes" id="UP001589670">
    <property type="component" value="Unassembled WGS sequence"/>
</dbReference>
<accession>A0ABV5I4L5</accession>
<gene>
    <name evidence="1" type="ORF">ACFFU4_17975</name>
</gene>
<reference evidence="1 2" key="1">
    <citation type="submission" date="2024-09" db="EMBL/GenBank/DDBJ databases">
        <authorList>
            <person name="Sun Q."/>
            <person name="Mori K."/>
        </authorList>
    </citation>
    <scope>NUCLEOTIDE SEQUENCE [LARGE SCALE GENOMIC DNA]</scope>
    <source>
        <strain evidence="1 2">CECT 9424</strain>
    </source>
</reference>
<sequence>MSARSPNPDWITYVPRRVHDAARRLEAACDRCGCPSPIGVAEHRWEYRPTLAARKLWHQVWRFLMEEHNVSDIYNIRFVVVDDPAFECLHSVTPKQLN</sequence>
<proteinExistence type="predicted"/>
<evidence type="ECO:0000313" key="1">
    <source>
        <dbReference type="EMBL" id="MFB9151641.1"/>
    </source>
</evidence>
<keyword evidence="2" id="KW-1185">Reference proteome</keyword>
<dbReference type="RefSeq" id="WP_377071272.1">
    <property type="nucleotide sequence ID" value="NZ_JBHMEC010000038.1"/>
</dbReference>
<protein>
    <submittedName>
        <fullName evidence="1">Uncharacterized protein</fullName>
    </submittedName>
</protein>
<dbReference type="EMBL" id="JBHMEC010000038">
    <property type="protein sequence ID" value="MFB9151641.1"/>
    <property type="molecule type" value="Genomic_DNA"/>
</dbReference>
<organism evidence="1 2">
    <name type="scientific">Roseovarius ramblicola</name>
    <dbReference type="NCBI Taxonomy" id="2022336"/>
    <lineage>
        <taxon>Bacteria</taxon>
        <taxon>Pseudomonadati</taxon>
        <taxon>Pseudomonadota</taxon>
        <taxon>Alphaproteobacteria</taxon>
        <taxon>Rhodobacterales</taxon>
        <taxon>Roseobacteraceae</taxon>
        <taxon>Roseovarius</taxon>
    </lineage>
</organism>
<evidence type="ECO:0000313" key="2">
    <source>
        <dbReference type="Proteomes" id="UP001589670"/>
    </source>
</evidence>
<name>A0ABV5I4L5_9RHOB</name>
<comment type="caution">
    <text evidence="1">The sequence shown here is derived from an EMBL/GenBank/DDBJ whole genome shotgun (WGS) entry which is preliminary data.</text>
</comment>